<dbReference type="InterPro" id="IPR019292">
    <property type="entry name" value="McrC"/>
</dbReference>
<evidence type="ECO:0000313" key="1">
    <source>
        <dbReference type="EMBL" id="GJM61182.1"/>
    </source>
</evidence>
<reference evidence="1 2" key="1">
    <citation type="submission" date="2021-12" db="EMBL/GenBank/DDBJ databases">
        <title>Genome sequencing of bacteria with rrn-lacking chromosome and rrn-plasmid.</title>
        <authorList>
            <person name="Anda M."/>
            <person name="Iwasaki W."/>
        </authorList>
    </citation>
    <scope>NUCLEOTIDE SEQUENCE [LARGE SCALE GENOMIC DNA]</scope>
    <source>
        <strain evidence="1 2">NBRC 15940</strain>
    </source>
</reference>
<proteinExistence type="predicted"/>
<dbReference type="Pfam" id="PF10117">
    <property type="entry name" value="McrBC"/>
    <property type="match status" value="1"/>
</dbReference>
<accession>A0AAN5AJT2</accession>
<evidence type="ECO:0008006" key="3">
    <source>
        <dbReference type="Google" id="ProtNLM"/>
    </source>
</evidence>
<comment type="caution">
    <text evidence="1">The sequence shown here is derived from an EMBL/GenBank/DDBJ whole genome shotgun (WGS) entry which is preliminary data.</text>
</comment>
<keyword evidence="2" id="KW-1185">Reference proteome</keyword>
<dbReference type="RefSeq" id="WP_338236778.1">
    <property type="nucleotide sequence ID" value="NZ_BQKE01000001.1"/>
</dbReference>
<dbReference type="PANTHER" id="PTHR38733:SF1">
    <property type="entry name" value="TYPE IV METHYL-DIRECTED RESTRICTION ENZYME ECOKMCRBC"/>
    <property type="match status" value="1"/>
</dbReference>
<evidence type="ECO:0000313" key="2">
    <source>
        <dbReference type="Proteomes" id="UP001310022"/>
    </source>
</evidence>
<organism evidence="1 2">
    <name type="scientific">Persicobacter diffluens</name>
    <dbReference type="NCBI Taxonomy" id="981"/>
    <lineage>
        <taxon>Bacteria</taxon>
        <taxon>Pseudomonadati</taxon>
        <taxon>Bacteroidota</taxon>
        <taxon>Cytophagia</taxon>
        <taxon>Cytophagales</taxon>
        <taxon>Persicobacteraceae</taxon>
        <taxon>Persicobacter</taxon>
    </lineage>
</organism>
<gene>
    <name evidence="1" type="ORF">PEDI_17340</name>
</gene>
<dbReference type="PANTHER" id="PTHR38733">
    <property type="entry name" value="PROTEIN MCRC"/>
    <property type="match status" value="1"/>
</dbReference>
<dbReference type="Proteomes" id="UP001310022">
    <property type="component" value="Unassembled WGS sequence"/>
</dbReference>
<dbReference type="AlphaFoldDB" id="A0AAN5AJT2"/>
<protein>
    <recommendedName>
        <fullName evidence="3">Restriction endonuclease</fullName>
    </recommendedName>
</protein>
<name>A0AAN5AJT2_9BACT</name>
<dbReference type="EMBL" id="BQKE01000001">
    <property type="protein sequence ID" value="GJM61182.1"/>
    <property type="molecule type" value="Genomic_DNA"/>
</dbReference>
<sequence>MARITIFEHGQLEVGHTYAGVQFTQGHYDALGKFHRQQAEKNGKTDYFSLLFGAVKFAQYVGVLQVGELTIEVLPKADQDTGEGSEANYWRNQLLQMLRAVGTLPVQAPSFSSLHVQQYDILELYFELFVKEVDALMRLGLIKQYRQQSCNTKALKGALLFGQHLQQNLVHQERFYTHHTVYDQQHLMHEILFEALILLQRLCKGHALQGRIARLLLDFPPQQRIKINEGTFSKLSFGRKQAPYQQAIHIAKLLLLNYHPDVVSGQEDVLALLFDMNALWERFVFVNLQQNPDWEVREQVTKLFWKGGNNSSDMKADIVCRHRHSQRVVVLDTKWKNINGNAPSPEDLRQMYVYADYYGASRVALVYPGKEDNRVYGKFQKLCDGQEEKVCEVVQIAPKVALNQWGKTIAKLLFFETAPYGI</sequence>